<feature type="region of interest" description="Disordered" evidence="1">
    <location>
        <begin position="82"/>
        <end position="139"/>
    </location>
</feature>
<feature type="compositionally biased region" description="Polar residues" evidence="1">
    <location>
        <begin position="122"/>
        <end position="139"/>
    </location>
</feature>
<dbReference type="OrthoDB" id="656845at2759"/>
<evidence type="ECO:0000313" key="3">
    <source>
        <dbReference type="Proteomes" id="UP001152561"/>
    </source>
</evidence>
<dbReference type="Proteomes" id="UP001152561">
    <property type="component" value="Unassembled WGS sequence"/>
</dbReference>
<dbReference type="EMBL" id="JAJAGQ010000023">
    <property type="protein sequence ID" value="KAJ8527831.1"/>
    <property type="molecule type" value="Genomic_DNA"/>
</dbReference>
<feature type="region of interest" description="Disordered" evidence="1">
    <location>
        <begin position="184"/>
        <end position="207"/>
    </location>
</feature>
<gene>
    <name evidence="2" type="ORF">K7X08_015282</name>
</gene>
<keyword evidence="3" id="KW-1185">Reference proteome</keyword>
<accession>A0A9Q1L598</accession>
<sequence>MKSTISSLKDEQRIIEVALEEKQDEIKMLREKLTEKNQEDSQVKPLSESLQQKDAEIDLPKQLEEKPKKCMKRLKEMTRRIQQKIQRNAEAQDGERSADWKSNTGDQDSPELRTAQEDVPGNRSTVFQSLDGQRENTNCSKAREDFLEEKRYNSGDASVETINHSGQVQKQSKEVGVVDATDWKEHGTANGDDFTESQGNNQESGRKCKDALKLEMQSRVDQENIRRTKGKSRRIICRKRKQSSLKKYREVKQMTELEAVNRRNRNISKRRI</sequence>
<evidence type="ECO:0000256" key="1">
    <source>
        <dbReference type="SAM" id="MobiDB-lite"/>
    </source>
</evidence>
<reference evidence="3" key="1">
    <citation type="journal article" date="2023" name="Proc. Natl. Acad. Sci. U.S.A.">
        <title>Genomic and structural basis for evolution of tropane alkaloid biosynthesis.</title>
        <authorList>
            <person name="Wanga Y.-J."/>
            <person name="Taina T."/>
            <person name="Yua J.-Y."/>
            <person name="Lia J."/>
            <person name="Xua B."/>
            <person name="Chenc J."/>
            <person name="D'Auriad J.C."/>
            <person name="Huanga J.-P."/>
            <person name="Huanga S.-X."/>
        </authorList>
    </citation>
    <scope>NUCLEOTIDE SEQUENCE [LARGE SCALE GENOMIC DNA]</scope>
    <source>
        <strain evidence="3">cv. KIB-2019</strain>
    </source>
</reference>
<dbReference type="PANTHER" id="PTHR36143:SF7">
    <property type="entry name" value="PROTEIN STARMAKER-LIKE"/>
    <property type="match status" value="1"/>
</dbReference>
<dbReference type="PANTHER" id="PTHR36143">
    <property type="entry name" value="OS08G0177500 PROTEIN"/>
    <property type="match status" value="1"/>
</dbReference>
<proteinExistence type="predicted"/>
<feature type="region of interest" description="Disordered" evidence="1">
    <location>
        <begin position="35"/>
        <end position="64"/>
    </location>
</feature>
<name>A0A9Q1L598_9SOLA</name>
<organism evidence="2 3">
    <name type="scientific">Anisodus acutangulus</name>
    <dbReference type="NCBI Taxonomy" id="402998"/>
    <lineage>
        <taxon>Eukaryota</taxon>
        <taxon>Viridiplantae</taxon>
        <taxon>Streptophyta</taxon>
        <taxon>Embryophyta</taxon>
        <taxon>Tracheophyta</taxon>
        <taxon>Spermatophyta</taxon>
        <taxon>Magnoliopsida</taxon>
        <taxon>eudicotyledons</taxon>
        <taxon>Gunneridae</taxon>
        <taxon>Pentapetalae</taxon>
        <taxon>asterids</taxon>
        <taxon>lamiids</taxon>
        <taxon>Solanales</taxon>
        <taxon>Solanaceae</taxon>
        <taxon>Solanoideae</taxon>
        <taxon>Hyoscyameae</taxon>
        <taxon>Anisodus</taxon>
    </lineage>
</organism>
<dbReference type="AlphaFoldDB" id="A0A9Q1L598"/>
<protein>
    <submittedName>
        <fullName evidence="2">Uncharacterized protein</fullName>
    </submittedName>
</protein>
<feature type="compositionally biased region" description="Basic and acidic residues" evidence="1">
    <location>
        <begin position="51"/>
        <end position="64"/>
    </location>
</feature>
<comment type="caution">
    <text evidence="2">The sequence shown here is derived from an EMBL/GenBank/DDBJ whole genome shotgun (WGS) entry which is preliminary data.</text>
</comment>
<evidence type="ECO:0000313" key="2">
    <source>
        <dbReference type="EMBL" id="KAJ8527831.1"/>
    </source>
</evidence>